<evidence type="ECO:0000256" key="9">
    <source>
        <dbReference type="ARBA" id="ARBA00048679"/>
    </source>
</evidence>
<evidence type="ECO:0000256" key="8">
    <source>
        <dbReference type="ARBA" id="ARBA00047899"/>
    </source>
</evidence>
<dbReference type="InterPro" id="IPR017441">
    <property type="entry name" value="Protein_kinase_ATP_BS"/>
</dbReference>
<dbReference type="SUPFAM" id="SSF56112">
    <property type="entry name" value="Protein kinase-like (PK-like)"/>
    <property type="match status" value="1"/>
</dbReference>
<dbReference type="InterPro" id="IPR050236">
    <property type="entry name" value="Ser_Thr_kinase_AGC"/>
</dbReference>
<dbReference type="PROSITE" id="PS50011">
    <property type="entry name" value="PROTEIN_KINASE_DOM"/>
    <property type="match status" value="1"/>
</dbReference>
<dbReference type="PROSITE" id="PS00108">
    <property type="entry name" value="PROTEIN_KINASE_ST"/>
    <property type="match status" value="1"/>
</dbReference>
<reference evidence="14 15" key="1">
    <citation type="submission" date="2014-04" db="EMBL/GenBank/DDBJ databases">
        <authorList>
            <consortium name="DOE Joint Genome Institute"/>
            <person name="Kuo A."/>
            <person name="Girlanda M."/>
            <person name="Perotto S."/>
            <person name="Kohler A."/>
            <person name="Nagy L.G."/>
            <person name="Floudas D."/>
            <person name="Copeland A."/>
            <person name="Barry K.W."/>
            <person name="Cichocki N."/>
            <person name="Veneault-Fourrey C."/>
            <person name="LaButti K."/>
            <person name="Lindquist E.A."/>
            <person name="Lipzen A."/>
            <person name="Lundell T."/>
            <person name="Morin E."/>
            <person name="Murat C."/>
            <person name="Sun H."/>
            <person name="Tunlid A."/>
            <person name="Henrissat B."/>
            <person name="Grigoriev I.V."/>
            <person name="Hibbett D.S."/>
            <person name="Martin F."/>
            <person name="Nordberg H.P."/>
            <person name="Cantor M.N."/>
            <person name="Hua S.X."/>
        </authorList>
    </citation>
    <scope>NUCLEOTIDE SEQUENCE [LARGE SCALE GENOMIC DNA]</scope>
    <source>
        <strain evidence="14 15">MUT 4182</strain>
    </source>
</reference>
<evidence type="ECO:0000256" key="11">
    <source>
        <dbReference type="RuleBase" id="RU000304"/>
    </source>
</evidence>
<dbReference type="PROSITE" id="PS00107">
    <property type="entry name" value="PROTEIN_KINASE_ATP"/>
    <property type="match status" value="1"/>
</dbReference>
<evidence type="ECO:0000256" key="10">
    <source>
        <dbReference type="PROSITE-ProRule" id="PRU10141"/>
    </source>
</evidence>
<keyword evidence="15" id="KW-1185">Reference proteome</keyword>
<evidence type="ECO:0000256" key="3">
    <source>
        <dbReference type="ARBA" id="ARBA00022527"/>
    </source>
</evidence>
<dbReference type="InterPro" id="IPR008271">
    <property type="entry name" value="Ser/Thr_kinase_AS"/>
</dbReference>
<evidence type="ECO:0000256" key="5">
    <source>
        <dbReference type="ARBA" id="ARBA00022741"/>
    </source>
</evidence>
<evidence type="ECO:0000256" key="1">
    <source>
        <dbReference type="ARBA" id="ARBA00010006"/>
    </source>
</evidence>
<feature type="binding site" evidence="10">
    <location>
        <position position="203"/>
    </location>
    <ligand>
        <name>ATP</name>
        <dbReference type="ChEBI" id="CHEBI:30616"/>
    </ligand>
</feature>
<name>A0A0C3QB48_9AGAM</name>
<dbReference type="EC" id="2.7.11.1" evidence="2"/>
<comment type="similarity">
    <text evidence="1">Belongs to the protein kinase superfamily. AGC Ser/Thr protein kinase family. PDPK1 subfamily.</text>
</comment>
<comment type="catalytic activity">
    <reaction evidence="9">
        <text>L-seryl-[protein] + ATP = O-phospho-L-seryl-[protein] + ADP + H(+)</text>
        <dbReference type="Rhea" id="RHEA:17989"/>
        <dbReference type="Rhea" id="RHEA-COMP:9863"/>
        <dbReference type="Rhea" id="RHEA-COMP:11604"/>
        <dbReference type="ChEBI" id="CHEBI:15378"/>
        <dbReference type="ChEBI" id="CHEBI:29999"/>
        <dbReference type="ChEBI" id="CHEBI:30616"/>
        <dbReference type="ChEBI" id="CHEBI:83421"/>
        <dbReference type="ChEBI" id="CHEBI:456216"/>
        <dbReference type="EC" id="2.7.11.1"/>
    </reaction>
</comment>
<dbReference type="CDD" id="cd05581">
    <property type="entry name" value="STKc_PDK1"/>
    <property type="match status" value="1"/>
</dbReference>
<protein>
    <recommendedName>
        <fullName evidence="2">non-specific serine/threonine protein kinase</fullName>
        <ecNumber evidence="2">2.7.11.1</ecNumber>
    </recommendedName>
</protein>
<keyword evidence="3 11" id="KW-0723">Serine/threonine-protein kinase</keyword>
<sequence>MSAPVLTLSTASSPSSSSPYISSNQGTPPHNHHNLDPDHHPLHALVALSRNASVISTSSSSSSSSSVTAPVKPRPIRTFSRDSITTARARSPPYSGYPRSPTTPTRGTPIPAAYLPRALSPDPLRPGTSPPTPAASRPASRAGSRQPSRAPNNRSRSNSTVQLQQQRALTADDFDFGEMLGTGSYSSVMAAVNRTNGQTYAVKVIDKAHIIRYRKVKYANIEKTCLTSGLGGASSGHPGVIRMHYTFHDDTSLYFVLDLAPNGELNSLIRKLGSFSYPMVKYYTAQLVDTLEYIHNMNIVHRDVKPENVLLDAERRIKVTDFGSAKILDEEKPAAAAANEEEQPRASSFVGSSLYVSPELLTRSLATKAADVWAVGSIIYYMIAGDPPFKSMSEYLTFEKIKKCDYAFPPDDSEHAFDSEAKDLVQKIFNLDPADRITTQQIRAHPFLASINWATLWTDAAPLPISGTRGPPPPPPRMSDVFDDDD</sequence>
<evidence type="ECO:0000256" key="6">
    <source>
        <dbReference type="ARBA" id="ARBA00022777"/>
    </source>
</evidence>
<keyword evidence="5 10" id="KW-0547">Nucleotide-binding</keyword>
<feature type="compositionally biased region" description="Low complexity" evidence="12">
    <location>
        <begin position="134"/>
        <end position="159"/>
    </location>
</feature>
<dbReference type="AlphaFoldDB" id="A0A0C3QB48"/>
<dbReference type="EMBL" id="KN823114">
    <property type="protein sequence ID" value="KIO22251.1"/>
    <property type="molecule type" value="Genomic_DNA"/>
</dbReference>
<dbReference type="GO" id="GO:0035556">
    <property type="term" value="P:intracellular signal transduction"/>
    <property type="evidence" value="ECO:0007669"/>
    <property type="project" value="TreeGrafter"/>
</dbReference>
<feature type="compositionally biased region" description="Low complexity" evidence="12">
    <location>
        <begin position="9"/>
        <end position="23"/>
    </location>
</feature>
<evidence type="ECO:0000256" key="4">
    <source>
        <dbReference type="ARBA" id="ARBA00022679"/>
    </source>
</evidence>
<keyword evidence="6" id="KW-0418">Kinase</keyword>
<feature type="region of interest" description="Disordered" evidence="12">
    <location>
        <begin position="1"/>
        <end position="166"/>
    </location>
</feature>
<feature type="non-terminal residue" evidence="14">
    <location>
        <position position="486"/>
    </location>
</feature>
<dbReference type="Pfam" id="PF00069">
    <property type="entry name" value="Pkinase"/>
    <property type="match status" value="1"/>
</dbReference>
<dbReference type="InterPro" id="IPR000719">
    <property type="entry name" value="Prot_kinase_dom"/>
</dbReference>
<evidence type="ECO:0000313" key="14">
    <source>
        <dbReference type="EMBL" id="KIO22251.1"/>
    </source>
</evidence>
<dbReference type="PANTHER" id="PTHR24356">
    <property type="entry name" value="SERINE/THREONINE-PROTEIN KINASE"/>
    <property type="match status" value="1"/>
</dbReference>
<dbReference type="GO" id="GO:0004674">
    <property type="term" value="F:protein serine/threonine kinase activity"/>
    <property type="evidence" value="ECO:0007669"/>
    <property type="project" value="UniProtKB-KW"/>
</dbReference>
<proteinExistence type="inferred from homology"/>
<feature type="compositionally biased region" description="Low complexity" evidence="12">
    <location>
        <begin position="53"/>
        <end position="68"/>
    </location>
</feature>
<evidence type="ECO:0000256" key="12">
    <source>
        <dbReference type="SAM" id="MobiDB-lite"/>
    </source>
</evidence>
<gene>
    <name evidence="14" type="ORF">M407DRAFT_79414</name>
</gene>
<dbReference type="STRING" id="1051891.A0A0C3QB48"/>
<dbReference type="PANTHER" id="PTHR24356:SF163">
    <property type="entry name" value="3-PHOSPHOINOSITIDE-DEPENDENT PROTEIN KINASE 1-RELATED"/>
    <property type="match status" value="1"/>
</dbReference>
<dbReference type="GO" id="GO:0005524">
    <property type="term" value="F:ATP binding"/>
    <property type="evidence" value="ECO:0007669"/>
    <property type="project" value="UniProtKB-UniRule"/>
</dbReference>
<evidence type="ECO:0000259" key="13">
    <source>
        <dbReference type="PROSITE" id="PS50011"/>
    </source>
</evidence>
<dbReference type="Proteomes" id="UP000054248">
    <property type="component" value="Unassembled WGS sequence"/>
</dbReference>
<feature type="domain" description="Protein kinase" evidence="13">
    <location>
        <begin position="174"/>
        <end position="448"/>
    </location>
</feature>
<feature type="region of interest" description="Disordered" evidence="12">
    <location>
        <begin position="464"/>
        <end position="486"/>
    </location>
</feature>
<reference evidence="15" key="2">
    <citation type="submission" date="2015-01" db="EMBL/GenBank/DDBJ databases">
        <title>Evolutionary Origins and Diversification of the Mycorrhizal Mutualists.</title>
        <authorList>
            <consortium name="DOE Joint Genome Institute"/>
            <consortium name="Mycorrhizal Genomics Consortium"/>
            <person name="Kohler A."/>
            <person name="Kuo A."/>
            <person name="Nagy L.G."/>
            <person name="Floudas D."/>
            <person name="Copeland A."/>
            <person name="Barry K.W."/>
            <person name="Cichocki N."/>
            <person name="Veneault-Fourrey C."/>
            <person name="LaButti K."/>
            <person name="Lindquist E.A."/>
            <person name="Lipzen A."/>
            <person name="Lundell T."/>
            <person name="Morin E."/>
            <person name="Murat C."/>
            <person name="Riley R."/>
            <person name="Ohm R."/>
            <person name="Sun H."/>
            <person name="Tunlid A."/>
            <person name="Henrissat B."/>
            <person name="Grigoriev I.V."/>
            <person name="Hibbett D.S."/>
            <person name="Martin F."/>
        </authorList>
    </citation>
    <scope>NUCLEOTIDE SEQUENCE [LARGE SCALE GENOMIC DNA]</scope>
    <source>
        <strain evidence="15">MUT 4182</strain>
    </source>
</reference>
<organism evidence="14 15">
    <name type="scientific">Tulasnella calospora MUT 4182</name>
    <dbReference type="NCBI Taxonomy" id="1051891"/>
    <lineage>
        <taxon>Eukaryota</taxon>
        <taxon>Fungi</taxon>
        <taxon>Dikarya</taxon>
        <taxon>Basidiomycota</taxon>
        <taxon>Agaricomycotina</taxon>
        <taxon>Agaricomycetes</taxon>
        <taxon>Cantharellales</taxon>
        <taxon>Tulasnellaceae</taxon>
        <taxon>Tulasnella</taxon>
    </lineage>
</organism>
<keyword evidence="7 10" id="KW-0067">ATP-binding</keyword>
<dbReference type="HOGENOM" id="CLU_000288_63_17_1"/>
<dbReference type="OrthoDB" id="347657at2759"/>
<dbReference type="InterPro" id="IPR039046">
    <property type="entry name" value="PDPK1"/>
</dbReference>
<keyword evidence="4" id="KW-0808">Transferase</keyword>
<evidence type="ECO:0000256" key="7">
    <source>
        <dbReference type="ARBA" id="ARBA00022840"/>
    </source>
</evidence>
<evidence type="ECO:0000313" key="15">
    <source>
        <dbReference type="Proteomes" id="UP000054248"/>
    </source>
</evidence>
<dbReference type="Gene3D" id="3.30.200.20">
    <property type="entry name" value="Phosphorylase Kinase, domain 1"/>
    <property type="match status" value="1"/>
</dbReference>
<dbReference type="SMART" id="SM00220">
    <property type="entry name" value="S_TKc"/>
    <property type="match status" value="1"/>
</dbReference>
<feature type="compositionally biased region" description="Low complexity" evidence="12">
    <location>
        <begin position="90"/>
        <end position="109"/>
    </location>
</feature>
<dbReference type="Gene3D" id="1.10.510.10">
    <property type="entry name" value="Transferase(Phosphotransferase) domain 1"/>
    <property type="match status" value="1"/>
</dbReference>
<accession>A0A0C3QB48</accession>
<comment type="catalytic activity">
    <reaction evidence="8">
        <text>L-threonyl-[protein] + ATP = O-phospho-L-threonyl-[protein] + ADP + H(+)</text>
        <dbReference type="Rhea" id="RHEA:46608"/>
        <dbReference type="Rhea" id="RHEA-COMP:11060"/>
        <dbReference type="Rhea" id="RHEA-COMP:11605"/>
        <dbReference type="ChEBI" id="CHEBI:15378"/>
        <dbReference type="ChEBI" id="CHEBI:30013"/>
        <dbReference type="ChEBI" id="CHEBI:30616"/>
        <dbReference type="ChEBI" id="CHEBI:61977"/>
        <dbReference type="ChEBI" id="CHEBI:456216"/>
        <dbReference type="EC" id="2.7.11.1"/>
    </reaction>
</comment>
<evidence type="ECO:0000256" key="2">
    <source>
        <dbReference type="ARBA" id="ARBA00012513"/>
    </source>
</evidence>
<dbReference type="InterPro" id="IPR011009">
    <property type="entry name" value="Kinase-like_dom_sf"/>
</dbReference>